<gene>
    <name evidence="7" type="ORF">HFRIS_017869</name>
</gene>
<dbReference type="InterPro" id="IPR058625">
    <property type="entry name" value="MdtA-like_BSH"/>
</dbReference>
<evidence type="ECO:0000256" key="2">
    <source>
        <dbReference type="ARBA" id="ARBA00009477"/>
    </source>
</evidence>
<dbReference type="Pfam" id="PF25967">
    <property type="entry name" value="RND-MFP_C"/>
    <property type="match status" value="1"/>
</dbReference>
<reference evidence="7 8" key="1">
    <citation type="journal article" date="2013" name="Front. Microbiol.">
        <title>The genome of the endophytic bacterium H. frisingense GSF30(T) identifies diverse strategies in the Herbaspirillum genus to interact with plants.</title>
        <authorList>
            <person name="Straub D."/>
            <person name="Rothballer M."/>
            <person name="Hartmann A."/>
            <person name="Ludewig U."/>
        </authorList>
    </citation>
    <scope>NUCLEOTIDE SEQUENCE [LARGE SCALE GENOMIC DNA]</scope>
    <source>
        <strain evidence="7 8">GSF30</strain>
    </source>
</reference>
<proteinExistence type="inferred from homology"/>
<evidence type="ECO:0000256" key="3">
    <source>
        <dbReference type="ARBA" id="ARBA00022448"/>
    </source>
</evidence>
<keyword evidence="3" id="KW-0813">Transport</keyword>
<keyword evidence="4" id="KW-0732">Signal</keyword>
<dbReference type="NCBIfam" id="TIGR01730">
    <property type="entry name" value="RND_mfp"/>
    <property type="match status" value="1"/>
</dbReference>
<dbReference type="Gene3D" id="2.40.50.100">
    <property type="match status" value="2"/>
</dbReference>
<dbReference type="Gene3D" id="2.40.420.20">
    <property type="match status" value="1"/>
</dbReference>
<dbReference type="GO" id="GO:1990281">
    <property type="term" value="C:efflux pump complex"/>
    <property type="evidence" value="ECO:0007669"/>
    <property type="project" value="TreeGrafter"/>
</dbReference>
<dbReference type="Pfam" id="PF25917">
    <property type="entry name" value="BSH_RND"/>
    <property type="match status" value="1"/>
</dbReference>
<sequence>MTLAALASLAAVLGVLAWSWGQAGPEYDTVAVMRGDVEASVVAVGKLQPRRFVDVGAQVSGQIQHLHVQPGDTVKKGQLLVEIDPSVQKATVDAGRAALSGLRAQLAEQQAQHALTLRQAQRQRALDAGGATRTEDVDIAEAALAQAAARVAHIQAQITQNAATVQADEVRLGYTRIYAPMDGTVVNVEAREGQTLNATYQTPAILRIADLSVMTVWTEVSEAEVRKVRAGMPVYFSTLGGDQRRWQAQVRQVLPAPSGEGKSLDSALAPSSNKVVVYMALFDVDNRDGALMPQMTAQVHFVVAAARDVLVVPLAAVRKDKERLLARIRLPDGRIEERELRAGVRNRISVEVQQGVQEGEQIVIAEKPGRRGLPRFQL</sequence>
<evidence type="ECO:0000313" key="7">
    <source>
        <dbReference type="EMBL" id="EOA03414.1"/>
    </source>
</evidence>
<evidence type="ECO:0000259" key="6">
    <source>
        <dbReference type="Pfam" id="PF25967"/>
    </source>
</evidence>
<evidence type="ECO:0000259" key="5">
    <source>
        <dbReference type="Pfam" id="PF25917"/>
    </source>
</evidence>
<comment type="caution">
    <text evidence="7">The sequence shown here is derived from an EMBL/GenBank/DDBJ whole genome shotgun (WGS) entry which is preliminary data.</text>
</comment>
<feature type="chain" id="PRO_5042551409" evidence="4">
    <location>
        <begin position="24"/>
        <end position="378"/>
    </location>
</feature>
<dbReference type="InterPro" id="IPR058627">
    <property type="entry name" value="MdtA-like_C"/>
</dbReference>
<dbReference type="InterPro" id="IPR006143">
    <property type="entry name" value="RND_pump_MFP"/>
</dbReference>
<dbReference type="PANTHER" id="PTHR30469:SF33">
    <property type="entry name" value="SLR1207 PROTEIN"/>
    <property type="match status" value="1"/>
</dbReference>
<protein>
    <submittedName>
        <fullName evidence="7">RND family efflux transporter mfp subunit</fullName>
    </submittedName>
</protein>
<dbReference type="Gene3D" id="2.40.30.170">
    <property type="match status" value="1"/>
</dbReference>
<dbReference type="RefSeq" id="WP_006712658.1">
    <property type="nucleotide sequence ID" value="NZ_AEEC02000028.1"/>
</dbReference>
<feature type="domain" description="Multidrug resistance protein MdtA-like C-terminal permuted SH3" evidence="6">
    <location>
        <begin position="308"/>
        <end position="365"/>
    </location>
</feature>
<feature type="signal peptide" evidence="4">
    <location>
        <begin position="1"/>
        <end position="23"/>
    </location>
</feature>
<feature type="domain" description="Multidrug resistance protein MdtA-like barrel-sandwich hybrid" evidence="5">
    <location>
        <begin position="51"/>
        <end position="206"/>
    </location>
</feature>
<evidence type="ECO:0000256" key="4">
    <source>
        <dbReference type="SAM" id="SignalP"/>
    </source>
</evidence>
<dbReference type="SUPFAM" id="SSF111369">
    <property type="entry name" value="HlyD-like secretion proteins"/>
    <property type="match status" value="1"/>
</dbReference>
<comment type="similarity">
    <text evidence="2">Belongs to the membrane fusion protein (MFP) (TC 8.A.1) family.</text>
</comment>
<evidence type="ECO:0000313" key="8">
    <source>
        <dbReference type="Proteomes" id="UP000006772"/>
    </source>
</evidence>
<dbReference type="AlphaFoldDB" id="A0AAI9N2R5"/>
<dbReference type="GO" id="GO:0015562">
    <property type="term" value="F:efflux transmembrane transporter activity"/>
    <property type="evidence" value="ECO:0007669"/>
    <property type="project" value="TreeGrafter"/>
</dbReference>
<organism evidence="7 8">
    <name type="scientific">Herbaspirillum frisingense GSF30</name>
    <dbReference type="NCBI Taxonomy" id="864073"/>
    <lineage>
        <taxon>Bacteria</taxon>
        <taxon>Pseudomonadati</taxon>
        <taxon>Pseudomonadota</taxon>
        <taxon>Betaproteobacteria</taxon>
        <taxon>Burkholderiales</taxon>
        <taxon>Oxalobacteraceae</taxon>
        <taxon>Herbaspirillum</taxon>
    </lineage>
</organism>
<evidence type="ECO:0000256" key="1">
    <source>
        <dbReference type="ARBA" id="ARBA00004196"/>
    </source>
</evidence>
<dbReference type="EMBL" id="AEEC02000028">
    <property type="protein sequence ID" value="EOA03414.1"/>
    <property type="molecule type" value="Genomic_DNA"/>
</dbReference>
<dbReference type="Proteomes" id="UP000006772">
    <property type="component" value="Unassembled WGS sequence"/>
</dbReference>
<accession>A0AAI9N2R5</accession>
<comment type="subcellular location">
    <subcellularLocation>
        <location evidence="1">Cell envelope</location>
    </subcellularLocation>
</comment>
<dbReference type="PANTHER" id="PTHR30469">
    <property type="entry name" value="MULTIDRUG RESISTANCE PROTEIN MDTA"/>
    <property type="match status" value="1"/>
</dbReference>
<name>A0AAI9N2R5_9BURK</name>